<keyword evidence="4" id="KW-0804">Transcription</keyword>
<comment type="similarity">
    <text evidence="1">Belongs to the LysR transcriptional regulatory family.</text>
</comment>
<organism evidence="6 7">
    <name type="scientific">Paraburkholderia fungorum</name>
    <dbReference type="NCBI Taxonomy" id="134537"/>
    <lineage>
        <taxon>Bacteria</taxon>
        <taxon>Pseudomonadati</taxon>
        <taxon>Pseudomonadota</taxon>
        <taxon>Betaproteobacteria</taxon>
        <taxon>Burkholderiales</taxon>
        <taxon>Burkholderiaceae</taxon>
        <taxon>Paraburkholderia</taxon>
    </lineage>
</organism>
<dbReference type="InterPro" id="IPR005119">
    <property type="entry name" value="LysR_subst-bd"/>
</dbReference>
<dbReference type="Gene3D" id="3.40.190.290">
    <property type="match status" value="1"/>
</dbReference>
<accession>A0AAU8SRV9</accession>
<dbReference type="SUPFAM" id="SSF53850">
    <property type="entry name" value="Periplasmic binding protein-like II"/>
    <property type="match status" value="1"/>
</dbReference>
<dbReference type="GO" id="GO:0043565">
    <property type="term" value="F:sequence-specific DNA binding"/>
    <property type="evidence" value="ECO:0007669"/>
    <property type="project" value="TreeGrafter"/>
</dbReference>
<dbReference type="PANTHER" id="PTHR30537">
    <property type="entry name" value="HTH-TYPE TRANSCRIPTIONAL REGULATOR"/>
    <property type="match status" value="1"/>
</dbReference>
<evidence type="ECO:0000256" key="3">
    <source>
        <dbReference type="ARBA" id="ARBA00023125"/>
    </source>
</evidence>
<evidence type="ECO:0000313" key="6">
    <source>
        <dbReference type="EMBL" id="AJZ56733.1"/>
    </source>
</evidence>
<dbReference type="PROSITE" id="PS50931">
    <property type="entry name" value="HTH_LYSR"/>
    <property type="match status" value="1"/>
</dbReference>
<protein>
    <submittedName>
        <fullName evidence="6">Bacterial regulatory helix-turn-helix, lysR family protein</fullName>
    </submittedName>
</protein>
<evidence type="ECO:0000259" key="5">
    <source>
        <dbReference type="PROSITE" id="PS50931"/>
    </source>
</evidence>
<evidence type="ECO:0000313" key="7">
    <source>
        <dbReference type="Proteomes" id="UP000032614"/>
    </source>
</evidence>
<evidence type="ECO:0000256" key="1">
    <source>
        <dbReference type="ARBA" id="ARBA00009437"/>
    </source>
</evidence>
<gene>
    <name evidence="6" type="ORF">OI25_7424</name>
</gene>
<feature type="domain" description="HTH lysR-type" evidence="5">
    <location>
        <begin position="1"/>
        <end position="37"/>
    </location>
</feature>
<dbReference type="InterPro" id="IPR058163">
    <property type="entry name" value="LysR-type_TF_proteobact-type"/>
</dbReference>
<dbReference type="PANTHER" id="PTHR30537:SF5">
    <property type="entry name" value="HTH-TYPE TRANSCRIPTIONAL ACTIVATOR TTDR-RELATED"/>
    <property type="match status" value="1"/>
</dbReference>
<proteinExistence type="inferred from homology"/>
<dbReference type="InterPro" id="IPR000847">
    <property type="entry name" value="LysR_HTH_N"/>
</dbReference>
<name>A0AAU8SRV9_9BURK</name>
<dbReference type="Pfam" id="PF03466">
    <property type="entry name" value="LysR_substrate"/>
    <property type="match status" value="1"/>
</dbReference>
<dbReference type="Proteomes" id="UP000032614">
    <property type="component" value="Chromosome 3"/>
</dbReference>
<keyword evidence="3" id="KW-0238">DNA-binding</keyword>
<dbReference type="AlphaFoldDB" id="A0AAU8SRV9"/>
<dbReference type="EMBL" id="CP010025">
    <property type="protein sequence ID" value="AJZ56733.1"/>
    <property type="molecule type" value="Genomic_DNA"/>
</dbReference>
<reference evidence="6 7" key="1">
    <citation type="journal article" date="2015" name="Genome Announc.">
        <title>Complete genome sequences for 59 burkholderia isolates, both pathogenic and near neighbor.</title>
        <authorList>
            <person name="Johnson S.L."/>
            <person name="Bishop-Lilly K.A."/>
            <person name="Ladner J.T."/>
            <person name="Daligault H.E."/>
            <person name="Davenport K.W."/>
            <person name="Jaissle J."/>
            <person name="Frey K.G."/>
            <person name="Koroleva G.I."/>
            <person name="Bruce D.C."/>
            <person name="Coyne S.R."/>
            <person name="Broomall S.M."/>
            <person name="Li P.E."/>
            <person name="Teshima H."/>
            <person name="Gibbons H.S."/>
            <person name="Palacios G.F."/>
            <person name="Rosenzweig C.N."/>
            <person name="Redden C.L."/>
            <person name="Xu Y."/>
            <person name="Minogue T.D."/>
            <person name="Chain P.S."/>
        </authorList>
    </citation>
    <scope>NUCLEOTIDE SEQUENCE [LARGE SCALE GENOMIC DNA]</scope>
    <source>
        <strain evidence="6 7">ATCC BAA-463</strain>
    </source>
</reference>
<evidence type="ECO:0000256" key="4">
    <source>
        <dbReference type="ARBA" id="ARBA00023163"/>
    </source>
</evidence>
<sequence>MKVFGAALDEDSLAGTGRRLGRSPAAVSRAITFLEEHGAPAPHDADDPAERGGRALCVGLPAHPDRSRGSGPAGGGRTLRAAIASVLASHGVTRMFSYHIAEQVRDGRLRIVLRDCEHAPLPVNILTPHGRLSVPKVRAFVDFAVPRLRANFEQFQRFTESE</sequence>
<dbReference type="GO" id="GO:0003700">
    <property type="term" value="F:DNA-binding transcription factor activity"/>
    <property type="evidence" value="ECO:0007669"/>
    <property type="project" value="InterPro"/>
</dbReference>
<evidence type="ECO:0000256" key="2">
    <source>
        <dbReference type="ARBA" id="ARBA00023015"/>
    </source>
</evidence>
<dbReference type="KEGG" id="bfn:OI25_7424"/>
<keyword evidence="2" id="KW-0805">Transcription regulation</keyword>
<dbReference type="GO" id="GO:0006351">
    <property type="term" value="P:DNA-templated transcription"/>
    <property type="evidence" value="ECO:0007669"/>
    <property type="project" value="TreeGrafter"/>
</dbReference>